<dbReference type="InterPro" id="IPR036291">
    <property type="entry name" value="NAD(P)-bd_dom_sf"/>
</dbReference>
<proteinExistence type="predicted"/>
<sequence>MKIAIIGATGYIGSKLLAEALARQHQVTALVSRPERVPAHPAATAVKTDVLDTAALASQLEGHDAVITAFSGHAHGDNTYDYYVQGMRAIIAAAKRAHVRRLLVVGGAGSLEVAPGVQVVDTPDFPEQWKQSALGAREALNLLRKEETLNWTMLSPAAHIVPGERTGRFRLGKDQLLADAHGESRISVEDYAVAMLDELAQPAHERSRFTVAY</sequence>
<name>A0A6L6Q5Q1_9BURK</name>
<organism evidence="2 3">
    <name type="scientific">Pseudoduganella ginsengisoli</name>
    <dbReference type="NCBI Taxonomy" id="1462440"/>
    <lineage>
        <taxon>Bacteria</taxon>
        <taxon>Pseudomonadati</taxon>
        <taxon>Pseudomonadota</taxon>
        <taxon>Betaproteobacteria</taxon>
        <taxon>Burkholderiales</taxon>
        <taxon>Oxalobacteraceae</taxon>
        <taxon>Telluria group</taxon>
        <taxon>Pseudoduganella</taxon>
    </lineage>
</organism>
<dbReference type="AlphaFoldDB" id="A0A6L6Q5Q1"/>
<evidence type="ECO:0000313" key="3">
    <source>
        <dbReference type="Proteomes" id="UP000484015"/>
    </source>
</evidence>
<comment type="caution">
    <text evidence="2">The sequence shown here is derived from an EMBL/GenBank/DDBJ whole genome shotgun (WGS) entry which is preliminary data.</text>
</comment>
<dbReference type="CDD" id="cd05244">
    <property type="entry name" value="BVR-B_like_SDR_a"/>
    <property type="match status" value="1"/>
</dbReference>
<dbReference type="GO" id="GO:0016646">
    <property type="term" value="F:oxidoreductase activity, acting on the CH-NH group of donors, NAD or NADP as acceptor"/>
    <property type="evidence" value="ECO:0007669"/>
    <property type="project" value="TreeGrafter"/>
</dbReference>
<dbReference type="OrthoDB" id="7352421at2"/>
<dbReference type="InterPro" id="IPR051606">
    <property type="entry name" value="Polyketide_Oxido-like"/>
</dbReference>
<dbReference type="Pfam" id="PF13460">
    <property type="entry name" value="NAD_binding_10"/>
    <property type="match status" value="1"/>
</dbReference>
<gene>
    <name evidence="2" type="ORF">GM668_22240</name>
</gene>
<keyword evidence="3" id="KW-1185">Reference proteome</keyword>
<evidence type="ECO:0000259" key="1">
    <source>
        <dbReference type="Pfam" id="PF13460"/>
    </source>
</evidence>
<dbReference type="PANTHER" id="PTHR43355">
    <property type="entry name" value="FLAVIN REDUCTASE (NADPH)"/>
    <property type="match status" value="1"/>
</dbReference>
<accession>A0A6L6Q5Q1</accession>
<dbReference type="RefSeq" id="WP_155441157.1">
    <property type="nucleotide sequence ID" value="NZ_WNLA01000018.1"/>
</dbReference>
<dbReference type="PANTHER" id="PTHR43355:SF2">
    <property type="entry name" value="FLAVIN REDUCTASE (NADPH)"/>
    <property type="match status" value="1"/>
</dbReference>
<dbReference type="Proteomes" id="UP000484015">
    <property type="component" value="Unassembled WGS sequence"/>
</dbReference>
<reference evidence="2 3" key="1">
    <citation type="submission" date="2019-11" db="EMBL/GenBank/DDBJ databases">
        <title>Type strains purchased from KCTC, JCM and DSMZ.</title>
        <authorList>
            <person name="Lu H."/>
        </authorList>
    </citation>
    <scope>NUCLEOTIDE SEQUENCE [LARGE SCALE GENOMIC DNA]</scope>
    <source>
        <strain evidence="2 3">KCTC 42409</strain>
    </source>
</reference>
<dbReference type="InterPro" id="IPR016040">
    <property type="entry name" value="NAD(P)-bd_dom"/>
</dbReference>
<feature type="domain" description="NAD(P)-binding" evidence="1">
    <location>
        <begin position="7"/>
        <end position="198"/>
    </location>
</feature>
<dbReference type="EMBL" id="WNLA01000018">
    <property type="protein sequence ID" value="MTW04799.1"/>
    <property type="molecule type" value="Genomic_DNA"/>
</dbReference>
<protein>
    <submittedName>
        <fullName evidence="2">NAD(P)H-binding protein</fullName>
    </submittedName>
</protein>
<dbReference type="Gene3D" id="3.40.50.720">
    <property type="entry name" value="NAD(P)-binding Rossmann-like Domain"/>
    <property type="match status" value="1"/>
</dbReference>
<evidence type="ECO:0000313" key="2">
    <source>
        <dbReference type="EMBL" id="MTW04799.1"/>
    </source>
</evidence>
<dbReference type="SUPFAM" id="SSF51735">
    <property type="entry name" value="NAD(P)-binding Rossmann-fold domains"/>
    <property type="match status" value="1"/>
</dbReference>